<keyword evidence="3" id="KW-0378">Hydrolase</keyword>
<reference evidence="3 4" key="1">
    <citation type="submission" date="2018-06" db="EMBL/GenBank/DDBJ databases">
        <title>Draft Whole-Genome Sequence of the purple photosynthetic bacterium Rhodospeudomonas palustris XCP.</title>
        <authorList>
            <person name="Rayyan A."/>
            <person name="Meyer T.E."/>
            <person name="Kyndt J.A."/>
        </authorList>
    </citation>
    <scope>NUCLEOTIDE SEQUENCE [LARGE SCALE GENOMIC DNA]</scope>
    <source>
        <strain evidence="3 4">XCP</strain>
    </source>
</reference>
<feature type="domain" description="Amidase" evidence="2">
    <location>
        <begin position="47"/>
        <end position="462"/>
    </location>
</feature>
<evidence type="ECO:0000259" key="2">
    <source>
        <dbReference type="Pfam" id="PF01425"/>
    </source>
</evidence>
<evidence type="ECO:0000313" key="3">
    <source>
        <dbReference type="EMBL" id="PZA13548.1"/>
    </source>
</evidence>
<dbReference type="Pfam" id="PF01425">
    <property type="entry name" value="Amidase"/>
    <property type="match status" value="1"/>
</dbReference>
<accession>A0A323V056</accession>
<dbReference type="InterPro" id="IPR000120">
    <property type="entry name" value="Amidase"/>
</dbReference>
<gene>
    <name evidence="3" type="ORF">DNX69_04095</name>
</gene>
<dbReference type="GO" id="GO:0016787">
    <property type="term" value="F:hydrolase activity"/>
    <property type="evidence" value="ECO:0007669"/>
    <property type="project" value="UniProtKB-KW"/>
</dbReference>
<dbReference type="AlphaFoldDB" id="A0A323V056"/>
<evidence type="ECO:0000256" key="1">
    <source>
        <dbReference type="SAM" id="MobiDB-lite"/>
    </source>
</evidence>
<dbReference type="OrthoDB" id="9811471at2"/>
<dbReference type="InterPro" id="IPR036928">
    <property type="entry name" value="AS_sf"/>
</dbReference>
<proteinExistence type="predicted"/>
<dbReference type="PANTHER" id="PTHR11895:SF172">
    <property type="entry name" value="GLUTAMYL-TRNA(GLN) AMIDOTRANSFERASE"/>
    <property type="match status" value="1"/>
</dbReference>
<evidence type="ECO:0000313" key="4">
    <source>
        <dbReference type="Proteomes" id="UP000248134"/>
    </source>
</evidence>
<dbReference type="Gene3D" id="3.90.1300.10">
    <property type="entry name" value="Amidase signature (AS) domain"/>
    <property type="match status" value="1"/>
</dbReference>
<dbReference type="SUPFAM" id="SSF75304">
    <property type="entry name" value="Amidase signature (AS) enzymes"/>
    <property type="match status" value="1"/>
</dbReference>
<feature type="region of interest" description="Disordered" evidence="1">
    <location>
        <begin position="161"/>
        <end position="183"/>
    </location>
</feature>
<organism evidence="3 4">
    <name type="scientific">Rhodopseudomonas palustris</name>
    <dbReference type="NCBI Taxonomy" id="1076"/>
    <lineage>
        <taxon>Bacteria</taxon>
        <taxon>Pseudomonadati</taxon>
        <taxon>Pseudomonadota</taxon>
        <taxon>Alphaproteobacteria</taxon>
        <taxon>Hyphomicrobiales</taxon>
        <taxon>Nitrobacteraceae</taxon>
        <taxon>Rhodopseudomonas</taxon>
    </lineage>
</organism>
<feature type="compositionally biased region" description="Basic and acidic residues" evidence="1">
    <location>
        <begin position="161"/>
        <end position="171"/>
    </location>
</feature>
<comment type="caution">
    <text evidence="3">The sequence shown here is derived from an EMBL/GenBank/DDBJ whole genome shotgun (WGS) entry which is preliminary data.</text>
</comment>
<sequence length="485" mass="50627">MSFRCPTRPSLRACSVPEISSAMSTDWMTAAEIATAVANRTTTALAATDAAIARIAQADSTLNAFTDVVADRARARAREIDAAIARGENPGPLAGVPFAVKNLFDVAGLATRAGSKINRDRAPAAHDAPLIQRLEAAGAVLIGALNMGEYAYDFTGENIHDGPSRNPHDPTRMTGGSSGGSGAAVAGGEVPLALGSDTNGSIRVPSSLCGIFGLKPTYGRLPRTGSFPFVASFDHLGPLARSAADLALAYDAMQGPDDGDAACTTRAPEPVSGLLTQGIDGLRIAKAGGYFETNLFPEAREAVGRVVKALGVTRSVELPEAARARAAAYVISTTEGASLHLDRLRQRPNDFDPAVRDRLLAGAMVPASLVDRAQKFRRWYGARVLELFEQVDVIIAPATPCVAPKLGQVTFTLDGVDLPVRANVGLHTQPISFIGLPVVAAPIPLEPLPIGVQIIAAPWREDIALRVAAALERAGVAGAARPKDF</sequence>
<dbReference type="InterPro" id="IPR014087">
    <property type="entry name" value="Carboxybiuret_hydro_AtzE"/>
</dbReference>
<dbReference type="Proteomes" id="UP000248134">
    <property type="component" value="Unassembled WGS sequence"/>
</dbReference>
<dbReference type="NCBIfam" id="NF006631">
    <property type="entry name" value="PRK09201.1"/>
    <property type="match status" value="1"/>
</dbReference>
<protein>
    <submittedName>
        <fullName evidence="3">AtzE family amidohydrolase</fullName>
    </submittedName>
</protein>
<dbReference type="InterPro" id="IPR023631">
    <property type="entry name" value="Amidase_dom"/>
</dbReference>
<dbReference type="NCBIfam" id="TIGR02715">
    <property type="entry name" value="amido_AtzE"/>
    <property type="match status" value="1"/>
</dbReference>
<name>A0A323V056_RHOPL</name>
<dbReference type="EMBL" id="QKQS01000006">
    <property type="protein sequence ID" value="PZA13548.1"/>
    <property type="molecule type" value="Genomic_DNA"/>
</dbReference>
<dbReference type="PANTHER" id="PTHR11895">
    <property type="entry name" value="TRANSAMIDASE"/>
    <property type="match status" value="1"/>
</dbReference>